<proteinExistence type="predicted"/>
<keyword evidence="3" id="KW-1133">Transmembrane helix</keyword>
<dbReference type="GO" id="GO:0009306">
    <property type="term" value="P:protein secretion"/>
    <property type="evidence" value="ECO:0007669"/>
    <property type="project" value="InterPro"/>
</dbReference>
<evidence type="ECO:0000256" key="2">
    <source>
        <dbReference type="ARBA" id="ARBA00022692"/>
    </source>
</evidence>
<gene>
    <name evidence="6" type="ORF">DDE20_15235</name>
</gene>
<organism evidence="6 7">
    <name type="scientific">Pararhodobacter oceanensis</name>
    <dbReference type="NCBI Taxonomy" id="2172121"/>
    <lineage>
        <taxon>Bacteria</taxon>
        <taxon>Pseudomonadati</taxon>
        <taxon>Pseudomonadota</taxon>
        <taxon>Alphaproteobacteria</taxon>
        <taxon>Rhodobacterales</taxon>
        <taxon>Paracoccaceae</taxon>
        <taxon>Pararhodobacter</taxon>
    </lineage>
</organism>
<dbReference type="EMBL" id="QDKM01000008">
    <property type="protein sequence ID" value="PVH27863.1"/>
    <property type="molecule type" value="Genomic_DNA"/>
</dbReference>
<dbReference type="Proteomes" id="UP000245911">
    <property type="component" value="Unassembled WGS sequence"/>
</dbReference>
<feature type="domain" description="Translocation and assembly module TamB C-terminal" evidence="5">
    <location>
        <begin position="982"/>
        <end position="1327"/>
    </location>
</feature>
<reference evidence="6 7" key="1">
    <citation type="submission" date="2018-04" db="EMBL/GenBank/DDBJ databases">
        <title>Pararhodobacter oceanense sp. nov., isolated from marine intertidal sediment.</title>
        <authorList>
            <person name="Wang X.-L."/>
            <person name="Du Z.-J."/>
        </authorList>
    </citation>
    <scope>NUCLEOTIDE SEQUENCE [LARGE SCALE GENOMIC DNA]</scope>
    <source>
        <strain evidence="6 7">AM505</strain>
    </source>
</reference>
<comment type="subcellular location">
    <subcellularLocation>
        <location evidence="1">Membrane</location>
        <topology evidence="1">Single-pass membrane protein</topology>
    </subcellularLocation>
</comment>
<dbReference type="GO" id="GO:0097347">
    <property type="term" value="C:TAM protein secretion complex"/>
    <property type="evidence" value="ECO:0007669"/>
    <property type="project" value="TreeGrafter"/>
</dbReference>
<dbReference type="Pfam" id="PF04357">
    <property type="entry name" value="TamB"/>
    <property type="match status" value="1"/>
</dbReference>
<comment type="caution">
    <text evidence="6">The sequence shown here is derived from an EMBL/GenBank/DDBJ whole genome shotgun (WGS) entry which is preliminary data.</text>
</comment>
<dbReference type="InterPro" id="IPR007452">
    <property type="entry name" value="TamB_C"/>
</dbReference>
<dbReference type="GO" id="GO:0005886">
    <property type="term" value="C:plasma membrane"/>
    <property type="evidence" value="ECO:0007669"/>
    <property type="project" value="InterPro"/>
</dbReference>
<evidence type="ECO:0000313" key="6">
    <source>
        <dbReference type="EMBL" id="PVH27863.1"/>
    </source>
</evidence>
<keyword evidence="2" id="KW-0812">Transmembrane</keyword>
<evidence type="ECO:0000256" key="4">
    <source>
        <dbReference type="ARBA" id="ARBA00023136"/>
    </source>
</evidence>
<evidence type="ECO:0000256" key="1">
    <source>
        <dbReference type="ARBA" id="ARBA00004167"/>
    </source>
</evidence>
<dbReference type="PANTHER" id="PTHR36985:SF1">
    <property type="entry name" value="TRANSLOCATION AND ASSEMBLY MODULE SUBUNIT TAMB"/>
    <property type="match status" value="1"/>
</dbReference>
<keyword evidence="4" id="KW-0472">Membrane</keyword>
<protein>
    <submittedName>
        <fullName evidence="6">Translocation and assembly module protein TamB</fullName>
    </submittedName>
</protein>
<name>A0A2T8HR65_9RHOB</name>
<accession>A0A2T8HR65</accession>
<evidence type="ECO:0000256" key="3">
    <source>
        <dbReference type="ARBA" id="ARBA00022989"/>
    </source>
</evidence>
<keyword evidence="7" id="KW-1185">Reference proteome</keyword>
<evidence type="ECO:0000259" key="5">
    <source>
        <dbReference type="Pfam" id="PF04357"/>
    </source>
</evidence>
<dbReference type="PANTHER" id="PTHR36985">
    <property type="entry name" value="TRANSLOCATION AND ASSEMBLY MODULE SUBUNIT TAMB"/>
    <property type="match status" value="1"/>
</dbReference>
<evidence type="ECO:0000313" key="7">
    <source>
        <dbReference type="Proteomes" id="UP000245911"/>
    </source>
</evidence>
<sequence length="1327" mass="138455">MRTGAEVARRSRRPEWSLWRFWVPLVLIAALLLGGPALSNEEDEGLLARTLQNLLSDAGREVIIRGFEGALSSRATMRELSIADDDGVWITLSDVVIDWNRAALFEGRVSVNELSAATIDLFRLPSTSSASNLPSATAREPFSLPELPVSVRIGEVGAERVRIDAAVMGQAAEISLQGEALLAGGQGDARFEARRVDGQEGVFAFEGDFDNATRFLDLNLELSEGQGGIAATILGIPEQPALGLSVQGAGPLTTFSADIELATDGVPRVTGEFAAIDAAADDSPIDGAGFALDLSGDLRPLLSRELHPFFGNNSQLRASGQRSDSGEVSLPELSISTESMSLNGAASFAASGLPQLVRLTAAIETPDGEPVLLPGTSGVGYITRATLRIDHDAERSRDWRLRGEIDELALPELLVGSALMDARGRLNATSTEPPDADYSPLPVFEGVFEFAAREITAQDAGVQSAIGSELFGLASIAWPGPEEPIELTGLALEGQSLSLTAYGAIDGLDFDGFVEFSAPDLARFSGLAGRALGGAALVTAQGQVNPLTGALDLEADLTTNNLTLDIDEADSMLAGESRMSLSLRRDTEGTALRAFTLRAGTVEASAQGELRPGAVDLQARLAALDLAQMGAGYGGRLALDVALQTEVVPDSEPQAQPAQSENLGQRLRFDGSAVDLQLADLPAGDIISGIFSGATRLHGDLLLHGDQADITAFTVAGPRVELTGAGRWSETDPDLTVDLQRLDLAALGEAGSGALSGELRLTGADGGARRVVLGLGGEGRLRTGNAQIDGLLTEGMDLSADATIAADGAVRIDSAGLAATGLQVDATGLQSADGATRLAIEGRLDNLGRVVAGMSGAVVLNADVERQVGDDGYEVQADLTGPSALALRTRGRIGDDLALALVLQGQLQGALINPLIEPSNVQGLIRLTGAVEGPPSIEALRLSVALEDGRFLQPNAAIAFEGINGEAQINGLDAQVNLSGLSRQGGRGTIAGAISLRGDQQADLTVSVEDFTVRQPSLFDALVSGSVSVVGPLSNGALVRGDVLVEEAEIRIPNSPLARAGFGLQGLRHIGESAASRQTRTAAGIASGTRNGRAPIPLRLDLTMRAPGRVFVRGRGLDAEMGGTLRLGGTLSDVVPSGSFGLIRGRLDLLGNRFNLTDGSASMIGDFMPIVSLVATTESDGVTTSVMLSGPANEPEISFNSVPELPQDEVLARLVFRRSLTTLSPFQAAQLALSVATLTGRAENSILDRTRQAMGLDDLDFTVDDEGNTAVRAGRYIGEEVYTDLSVDSTGRSEVTINLDLTPNVTLRGRVDTDGRSGVGIFFERDY</sequence>